<sequence>MKNHLEGMGVGITQAKKLPRLILKDKNFRSARRLPHGSTYRAQLQVIAILITDNTIQRLTYVIDRIQ</sequence>
<name>A0A816V7T4_9BILA</name>
<dbReference type="AlphaFoldDB" id="A0A816V7T4"/>
<evidence type="ECO:0000313" key="1">
    <source>
        <dbReference type="EMBL" id="CAF2118055.1"/>
    </source>
</evidence>
<dbReference type="Proteomes" id="UP000663887">
    <property type="component" value="Unassembled WGS sequence"/>
</dbReference>
<comment type="caution">
    <text evidence="1">The sequence shown here is derived from an EMBL/GenBank/DDBJ whole genome shotgun (WGS) entry which is preliminary data.</text>
</comment>
<organism evidence="1 2">
    <name type="scientific">Rotaria magnacalcarata</name>
    <dbReference type="NCBI Taxonomy" id="392030"/>
    <lineage>
        <taxon>Eukaryota</taxon>
        <taxon>Metazoa</taxon>
        <taxon>Spiralia</taxon>
        <taxon>Gnathifera</taxon>
        <taxon>Rotifera</taxon>
        <taxon>Eurotatoria</taxon>
        <taxon>Bdelloidea</taxon>
        <taxon>Philodinida</taxon>
        <taxon>Philodinidae</taxon>
        <taxon>Rotaria</taxon>
    </lineage>
</organism>
<protein>
    <submittedName>
        <fullName evidence="1">Uncharacterized protein</fullName>
    </submittedName>
</protein>
<reference evidence="1" key="1">
    <citation type="submission" date="2021-02" db="EMBL/GenBank/DDBJ databases">
        <authorList>
            <person name="Nowell W R."/>
        </authorList>
    </citation>
    <scope>NUCLEOTIDE SEQUENCE</scope>
</reference>
<evidence type="ECO:0000313" key="2">
    <source>
        <dbReference type="Proteomes" id="UP000663887"/>
    </source>
</evidence>
<dbReference type="EMBL" id="CAJNRG010010005">
    <property type="protein sequence ID" value="CAF2118055.1"/>
    <property type="molecule type" value="Genomic_DNA"/>
</dbReference>
<proteinExistence type="predicted"/>
<gene>
    <name evidence="1" type="ORF">XDN619_LOCUS22075</name>
</gene>
<accession>A0A816V7T4</accession>